<dbReference type="PANTHER" id="PTHR22847">
    <property type="entry name" value="WD40 REPEAT PROTEIN"/>
    <property type="match status" value="1"/>
</dbReference>
<dbReference type="Gene3D" id="2.130.10.10">
    <property type="entry name" value="YVTN repeat-like/Quinoprotein amine dehydrogenase"/>
    <property type="match status" value="2"/>
</dbReference>
<evidence type="ECO:0000256" key="4">
    <source>
        <dbReference type="SAM" id="MobiDB-lite"/>
    </source>
</evidence>
<feature type="compositionally biased region" description="Polar residues" evidence="4">
    <location>
        <begin position="75"/>
        <end position="93"/>
    </location>
</feature>
<proteinExistence type="predicted"/>
<organism evidence="6 7">
    <name type="scientific">Aporhodopirellula aestuarii</name>
    <dbReference type="NCBI Taxonomy" id="2950107"/>
    <lineage>
        <taxon>Bacteria</taxon>
        <taxon>Pseudomonadati</taxon>
        <taxon>Planctomycetota</taxon>
        <taxon>Planctomycetia</taxon>
        <taxon>Pirellulales</taxon>
        <taxon>Pirellulaceae</taxon>
        <taxon>Aporhodopirellula</taxon>
    </lineage>
</organism>
<evidence type="ECO:0000313" key="6">
    <source>
        <dbReference type="EMBL" id="MCM2374922.1"/>
    </source>
</evidence>
<dbReference type="EMBL" id="JAMQBK010000112">
    <property type="protein sequence ID" value="MCM2374922.1"/>
    <property type="molecule type" value="Genomic_DNA"/>
</dbReference>
<keyword evidence="2" id="KW-0677">Repeat</keyword>
<dbReference type="PROSITE" id="PS50294">
    <property type="entry name" value="WD_REPEATS_REGION"/>
    <property type="match status" value="2"/>
</dbReference>
<keyword evidence="7" id="KW-1185">Reference proteome</keyword>
<feature type="domain" description="Peptidase C14 caspase" evidence="5">
    <location>
        <begin position="1045"/>
        <end position="1218"/>
    </location>
</feature>
<keyword evidence="1 3" id="KW-0853">WD repeat</keyword>
<comment type="caution">
    <text evidence="6">The sequence shown here is derived from an EMBL/GenBank/DDBJ whole genome shotgun (WGS) entry which is preliminary data.</text>
</comment>
<dbReference type="SMART" id="SM00320">
    <property type="entry name" value="WD40"/>
    <property type="match status" value="4"/>
</dbReference>
<gene>
    <name evidence="6" type="ORF">NB063_30235</name>
</gene>
<dbReference type="InterPro" id="IPR011600">
    <property type="entry name" value="Pept_C14_caspase"/>
</dbReference>
<feature type="region of interest" description="Disordered" evidence="4">
    <location>
        <begin position="35"/>
        <end position="132"/>
    </location>
</feature>
<feature type="repeat" description="WD" evidence="3">
    <location>
        <begin position="650"/>
        <end position="691"/>
    </location>
</feature>
<evidence type="ECO:0000256" key="2">
    <source>
        <dbReference type="ARBA" id="ARBA00022737"/>
    </source>
</evidence>
<dbReference type="PANTHER" id="PTHR22847:SF637">
    <property type="entry name" value="WD REPEAT DOMAIN 5B"/>
    <property type="match status" value="1"/>
</dbReference>
<evidence type="ECO:0000313" key="7">
    <source>
        <dbReference type="Proteomes" id="UP001202961"/>
    </source>
</evidence>
<dbReference type="RefSeq" id="WP_250933216.1">
    <property type="nucleotide sequence ID" value="NZ_JAMQBK010000112.1"/>
</dbReference>
<accession>A0ABT0UD19</accession>
<evidence type="ECO:0000259" key="5">
    <source>
        <dbReference type="Pfam" id="PF00656"/>
    </source>
</evidence>
<dbReference type="Pfam" id="PF00400">
    <property type="entry name" value="WD40"/>
    <property type="match status" value="2"/>
</dbReference>
<reference evidence="6 7" key="1">
    <citation type="journal article" date="2022" name="Syst. Appl. Microbiol.">
        <title>Rhodopirellula aestuarii sp. nov., a novel member of the genus Rhodopirellula isolated from brackish sediments collected in the Tagus River estuary, Portugal.</title>
        <authorList>
            <person name="Vitorino I.R."/>
            <person name="Klimek D."/>
            <person name="Calusinska M."/>
            <person name="Lobo-da-Cunha A."/>
            <person name="Vasconcelos V."/>
            <person name="Lage O.M."/>
        </authorList>
    </citation>
    <scope>NUCLEOTIDE SEQUENCE [LARGE SCALE GENOMIC DNA]</scope>
    <source>
        <strain evidence="6 7">ICT_H3.1</strain>
    </source>
</reference>
<name>A0ABT0UD19_9BACT</name>
<dbReference type="InterPro" id="IPR036322">
    <property type="entry name" value="WD40_repeat_dom_sf"/>
</dbReference>
<dbReference type="InterPro" id="IPR029030">
    <property type="entry name" value="Caspase-like_dom_sf"/>
</dbReference>
<dbReference type="InterPro" id="IPR001680">
    <property type="entry name" value="WD40_rpt"/>
</dbReference>
<feature type="compositionally biased region" description="Polar residues" evidence="4">
    <location>
        <begin position="101"/>
        <end position="112"/>
    </location>
</feature>
<dbReference type="PROSITE" id="PS00678">
    <property type="entry name" value="WD_REPEATS_1"/>
    <property type="match status" value="1"/>
</dbReference>
<feature type="repeat" description="WD" evidence="3">
    <location>
        <begin position="147"/>
        <end position="179"/>
    </location>
</feature>
<dbReference type="PROSITE" id="PS50082">
    <property type="entry name" value="WD_REPEATS_2"/>
    <property type="match status" value="2"/>
</dbReference>
<protein>
    <submittedName>
        <fullName evidence="6">Caspase family protein</fullName>
    </submittedName>
</protein>
<sequence>MRFFIYRIVATLWVLILVATPALSQSIPLDYPTAQPLPPEDRLPTDLGMGYGNIPNSRSALPDESALPSDRQAASLISGTSNGQTRTSPTLPSESALPGQMVTTQSDLNQSTDDGKAAVSDEPNQESIESFDDDAMGEDRPILRLNYSGHTGRIRSISLASDGERLVTGGEDKDLHVWQRDPRNKQNWIHQRTIRWQVWRGPRGWIYDAAVHGDQIALAGYGAMGGTGEIWIARLSTGKWQRTLVNYDQAHRQAVDSVAWSRNGERIVSADLFGRVVNWQPDQTSGIWTPQILIDEDSEVLSEADATRLRNFRGFHPVVWSGDDVISARLVRFNQGPVEYPIWKLTATRFNGESETDVSSDEIPGLITDLCTSDDGLLLAVACYSARVVRLYNRSEDGAWKRYDDIALQGRPLWVRMNATSTRLIVATEEEAGATPVAATVSVHELKPSAIAPLSELKLSQTASAGVFDSQGDAIVLGVGSRVETYPLTNAGVIATKPTQTLQSPTQPITRVAVGTNEDAICVGISRSREQNKPISELFDLNNVSLKGTGQLDQDAFLKSQRLPKMWTLRPSPDTAHAFDWYADDEKIGRLPLDPTRHGRPTTISTVRSSDGQNDLLVVGTDGQNGVYVFAVPSPAADDSLEPPPLKRWYRGHSGAVRSTSATPNGDYLFSGGDDALVNVWNLKDAASVSDSINRWGAELDEDAVVQTVDDAGPLYFRGVRTGDRLARIRWPTADGEVKLAETPGEIRTALDTVSFDTQVVFEYERQGRSIGKFQMFPAWYPLATLMVDSQREWALWTPSGIYNASLMGNRRFGWQLNRGLSEDVDFFTADHFEKTLERPEVMRRLLTSGSLAAAMRQMMGGGPAPGESAIVNQIQSRPRIELLSPSADSSIRGDAIDVVAQVESPPGVPLAIVRAFIDGIPGEEVRREGAEFQWRFALPRQRQLELKVVAVTESGTSNSESIMLTRSEEDLKQSSKTKPQMHVFGVGIGQYADANIPPLDFPATATTTVANTFRQHASKHYDVTTQQLVDNQATRPLWRIYAEATVEQLRQQVSPDDVVVMYLCGHGLRDRRTGNWYFITADASYRDIMDDQYQDCLSMADLSLFSSLPCRKLAILDSCHSGAVQSQTRGDDLKAALRYLQNDRVMTLAASEGNEVAAEVVESGMGRFTYRLVEGLRGAADDNRDGSVTLDETVRYVTATVSADAEADEMQQHPTASPPELIQRIDLPLTSL</sequence>
<dbReference type="Gene3D" id="3.40.50.1460">
    <property type="match status" value="1"/>
</dbReference>
<dbReference type="SUPFAM" id="SSF50978">
    <property type="entry name" value="WD40 repeat-like"/>
    <property type="match status" value="1"/>
</dbReference>
<evidence type="ECO:0000256" key="3">
    <source>
        <dbReference type="PROSITE-ProRule" id="PRU00221"/>
    </source>
</evidence>
<dbReference type="Proteomes" id="UP001202961">
    <property type="component" value="Unassembled WGS sequence"/>
</dbReference>
<dbReference type="Pfam" id="PF00656">
    <property type="entry name" value="Peptidase_C14"/>
    <property type="match status" value="1"/>
</dbReference>
<dbReference type="InterPro" id="IPR015943">
    <property type="entry name" value="WD40/YVTN_repeat-like_dom_sf"/>
</dbReference>
<evidence type="ECO:0000256" key="1">
    <source>
        <dbReference type="ARBA" id="ARBA00022574"/>
    </source>
</evidence>
<dbReference type="SUPFAM" id="SSF52129">
    <property type="entry name" value="Caspase-like"/>
    <property type="match status" value="1"/>
</dbReference>
<dbReference type="InterPro" id="IPR019775">
    <property type="entry name" value="WD40_repeat_CS"/>
</dbReference>